<accession>X0ZFG5</accession>
<name>X0ZFG5_9ZZZZ</name>
<reference evidence="1" key="1">
    <citation type="journal article" date="2014" name="Front. Microbiol.">
        <title>High frequency of phylogenetically diverse reductive dehalogenase-homologous genes in deep subseafloor sedimentary metagenomes.</title>
        <authorList>
            <person name="Kawai M."/>
            <person name="Futagami T."/>
            <person name="Toyoda A."/>
            <person name="Takaki Y."/>
            <person name="Nishi S."/>
            <person name="Hori S."/>
            <person name="Arai W."/>
            <person name="Tsubouchi T."/>
            <person name="Morono Y."/>
            <person name="Uchiyama I."/>
            <person name="Ito T."/>
            <person name="Fujiyama A."/>
            <person name="Inagaki F."/>
            <person name="Takami H."/>
        </authorList>
    </citation>
    <scope>NUCLEOTIDE SEQUENCE</scope>
    <source>
        <strain evidence="1">Expedition CK06-06</strain>
    </source>
</reference>
<protein>
    <submittedName>
        <fullName evidence="1">Uncharacterized protein</fullName>
    </submittedName>
</protein>
<gene>
    <name evidence="1" type="ORF">S01H4_17092</name>
</gene>
<proteinExistence type="predicted"/>
<comment type="caution">
    <text evidence="1">The sequence shown here is derived from an EMBL/GenBank/DDBJ whole genome shotgun (WGS) entry which is preliminary data.</text>
</comment>
<evidence type="ECO:0000313" key="1">
    <source>
        <dbReference type="EMBL" id="GAG59063.1"/>
    </source>
</evidence>
<dbReference type="EMBL" id="BART01007516">
    <property type="protein sequence ID" value="GAG59063.1"/>
    <property type="molecule type" value="Genomic_DNA"/>
</dbReference>
<sequence>MKVSIWTSKIEREGKGYAKKCYTPERIINFLEEVDGLEIS</sequence>
<dbReference type="AlphaFoldDB" id="X0ZFG5"/>
<organism evidence="1">
    <name type="scientific">marine sediment metagenome</name>
    <dbReference type="NCBI Taxonomy" id="412755"/>
    <lineage>
        <taxon>unclassified sequences</taxon>
        <taxon>metagenomes</taxon>
        <taxon>ecological metagenomes</taxon>
    </lineage>
</organism>